<comment type="caution">
    <text evidence="1">The sequence shown here is derived from an EMBL/GenBank/DDBJ whole genome shotgun (WGS) entry which is preliminary data.</text>
</comment>
<proteinExistence type="predicted"/>
<protein>
    <recommendedName>
        <fullName evidence="3">HEPN domain-containing protein</fullName>
    </recommendedName>
</protein>
<evidence type="ECO:0000313" key="2">
    <source>
        <dbReference type="Proteomes" id="UP000249254"/>
    </source>
</evidence>
<accession>A0A328AKJ8</accession>
<dbReference type="EMBL" id="QFYQ01000001">
    <property type="protein sequence ID" value="RAK54915.1"/>
    <property type="molecule type" value="Genomic_DNA"/>
</dbReference>
<reference evidence="2" key="1">
    <citation type="submission" date="2018-05" db="EMBL/GenBank/DDBJ databases">
        <authorList>
            <person name="Li X."/>
        </authorList>
    </citation>
    <scope>NUCLEOTIDE SEQUENCE [LARGE SCALE GENOMIC DNA]</scope>
    <source>
        <strain evidence="2">LX32</strain>
    </source>
</reference>
<keyword evidence="2" id="KW-1185">Reference proteome</keyword>
<evidence type="ECO:0000313" key="1">
    <source>
        <dbReference type="EMBL" id="RAK54915.1"/>
    </source>
</evidence>
<sequence>MADLAEWIAARFDAQGAAVLVPTDAQTELARTFLVNADGFLRGAEVAVAAGHDGEVVLSSACYALELIFKAYLLSRGRSDDWNRDVIRHDLVAAYREAAFLGLPGDDARIERFLKVAAEPFARHGLFELSQVRPKLLAEIGYVAAVRSLHRETERRI</sequence>
<evidence type="ECO:0008006" key="3">
    <source>
        <dbReference type="Google" id="ProtNLM"/>
    </source>
</evidence>
<name>A0A328AKJ8_9CAUL</name>
<organism evidence="1 2">
    <name type="scientific">Phenylobacterium soli</name>
    <dbReference type="NCBI Taxonomy" id="2170551"/>
    <lineage>
        <taxon>Bacteria</taxon>
        <taxon>Pseudomonadati</taxon>
        <taxon>Pseudomonadota</taxon>
        <taxon>Alphaproteobacteria</taxon>
        <taxon>Caulobacterales</taxon>
        <taxon>Caulobacteraceae</taxon>
        <taxon>Phenylobacterium</taxon>
    </lineage>
</organism>
<gene>
    <name evidence="1" type="ORF">DJ017_10435</name>
</gene>
<dbReference type="AlphaFoldDB" id="A0A328AKJ8"/>
<dbReference type="Proteomes" id="UP000249254">
    <property type="component" value="Unassembled WGS sequence"/>
</dbReference>